<dbReference type="EMBL" id="SMGJ01000002">
    <property type="protein sequence ID" value="TCK70643.1"/>
    <property type="molecule type" value="Genomic_DNA"/>
</dbReference>
<comment type="caution">
    <text evidence="2">The sequence shown here is derived from an EMBL/GenBank/DDBJ whole genome shotgun (WGS) entry which is preliminary data.</text>
</comment>
<dbReference type="SMART" id="SM00100">
    <property type="entry name" value="cNMP"/>
    <property type="match status" value="1"/>
</dbReference>
<dbReference type="InterPro" id="IPR000595">
    <property type="entry name" value="cNMP-bd_dom"/>
</dbReference>
<evidence type="ECO:0000259" key="1">
    <source>
        <dbReference type="PROSITE" id="PS50042"/>
    </source>
</evidence>
<dbReference type="Pfam" id="PF00027">
    <property type="entry name" value="cNMP_binding"/>
    <property type="match status" value="1"/>
</dbReference>
<dbReference type="InterPro" id="IPR014710">
    <property type="entry name" value="RmlC-like_jellyroll"/>
</dbReference>
<dbReference type="RefSeq" id="WP_132301000.1">
    <property type="nucleotide sequence ID" value="NZ_CP170642.1"/>
</dbReference>
<dbReference type="GO" id="GO:0005829">
    <property type="term" value="C:cytosol"/>
    <property type="evidence" value="ECO:0007669"/>
    <property type="project" value="TreeGrafter"/>
</dbReference>
<protein>
    <submittedName>
        <fullName evidence="2">CRP-like cAMP-binding protein</fullName>
    </submittedName>
</protein>
<dbReference type="SUPFAM" id="SSF51206">
    <property type="entry name" value="cAMP-binding domain-like"/>
    <property type="match status" value="1"/>
</dbReference>
<dbReference type="PANTHER" id="PTHR24567">
    <property type="entry name" value="CRP FAMILY TRANSCRIPTIONAL REGULATORY PROTEIN"/>
    <property type="match status" value="1"/>
</dbReference>
<dbReference type="GO" id="GO:0003700">
    <property type="term" value="F:DNA-binding transcription factor activity"/>
    <property type="evidence" value="ECO:0007669"/>
    <property type="project" value="TreeGrafter"/>
</dbReference>
<proteinExistence type="predicted"/>
<evidence type="ECO:0000313" key="2">
    <source>
        <dbReference type="EMBL" id="TCK70643.1"/>
    </source>
</evidence>
<reference evidence="2 3" key="1">
    <citation type="submission" date="2019-03" db="EMBL/GenBank/DDBJ databases">
        <title>Genomic Encyclopedia of Type Strains, Phase IV (KMG-IV): sequencing the most valuable type-strain genomes for metagenomic binning, comparative biology and taxonomic classification.</title>
        <authorList>
            <person name="Goeker M."/>
        </authorList>
    </citation>
    <scope>NUCLEOTIDE SEQUENCE [LARGE SCALE GENOMIC DNA]</scope>
    <source>
        <strain evidence="2 3">DSM 10053</strain>
    </source>
</reference>
<dbReference type="InterPro" id="IPR050397">
    <property type="entry name" value="Env_Response_Regulators"/>
</dbReference>
<dbReference type="PANTHER" id="PTHR24567:SF74">
    <property type="entry name" value="HTH-TYPE TRANSCRIPTIONAL REGULATOR ARCR"/>
    <property type="match status" value="1"/>
</dbReference>
<sequence>MDFLPNELKCCKLTPWVLQEKTTVIYSQGQRATEFYYVKSGLIGLFHLLENGKESLLRIYQAGDYFGFRTLFSHDSYHCSAKVLKDVELDKIELHDLSAFITANPDFVHHLMIQLADELQDAEQRLAKASYTRSLDRVADSIMYLKKEFPEYAWTHREIAEFSGCETETEIRINQELKRKGII</sequence>
<keyword evidence="3" id="KW-1185">Reference proteome</keyword>
<name>A0A4R1L1B6_9PAST</name>
<dbReference type="PROSITE" id="PS50042">
    <property type="entry name" value="CNMP_BINDING_3"/>
    <property type="match status" value="1"/>
</dbReference>
<dbReference type="Proteomes" id="UP000295496">
    <property type="component" value="Unassembled WGS sequence"/>
</dbReference>
<dbReference type="Gene3D" id="2.60.120.10">
    <property type="entry name" value="Jelly Rolls"/>
    <property type="match status" value="1"/>
</dbReference>
<dbReference type="CDD" id="cd00038">
    <property type="entry name" value="CAP_ED"/>
    <property type="match status" value="1"/>
</dbReference>
<gene>
    <name evidence="2" type="ORF">EV692_0931</name>
</gene>
<accession>A0A4R1L1B6</accession>
<dbReference type="InterPro" id="IPR018490">
    <property type="entry name" value="cNMP-bd_dom_sf"/>
</dbReference>
<evidence type="ECO:0000313" key="3">
    <source>
        <dbReference type="Proteomes" id="UP000295496"/>
    </source>
</evidence>
<organism evidence="2 3">
    <name type="scientific">Lonepinella koalarum</name>
    <dbReference type="NCBI Taxonomy" id="53417"/>
    <lineage>
        <taxon>Bacteria</taxon>
        <taxon>Pseudomonadati</taxon>
        <taxon>Pseudomonadota</taxon>
        <taxon>Gammaproteobacteria</taxon>
        <taxon>Pasteurellales</taxon>
        <taxon>Pasteurellaceae</taxon>
        <taxon>Lonepinella</taxon>
    </lineage>
</organism>
<dbReference type="AlphaFoldDB" id="A0A4R1L1B6"/>
<feature type="domain" description="Cyclic nucleotide-binding" evidence="1">
    <location>
        <begin position="25"/>
        <end position="118"/>
    </location>
</feature>